<reference evidence="3" key="1">
    <citation type="submission" date="2018-05" db="EMBL/GenBank/DDBJ databases">
        <authorList>
            <person name="Lanie J.A."/>
            <person name="Ng W.-L."/>
            <person name="Kazmierczak K.M."/>
            <person name="Andrzejewski T.M."/>
            <person name="Davidsen T.M."/>
            <person name="Wayne K.J."/>
            <person name="Tettelin H."/>
            <person name="Glass J.I."/>
            <person name="Rusch D."/>
            <person name="Podicherti R."/>
            <person name="Tsui H.-C.T."/>
            <person name="Winkler M.E."/>
        </authorList>
    </citation>
    <scope>NUCLEOTIDE SEQUENCE</scope>
</reference>
<dbReference type="PANTHER" id="PTHR43364:SF4">
    <property type="entry name" value="NAD(P)-LINKED OXIDOREDUCTASE SUPERFAMILY PROTEIN"/>
    <property type="match status" value="1"/>
</dbReference>
<evidence type="ECO:0000259" key="2">
    <source>
        <dbReference type="Pfam" id="PF00248"/>
    </source>
</evidence>
<organism evidence="3">
    <name type="scientific">marine metagenome</name>
    <dbReference type="NCBI Taxonomy" id="408172"/>
    <lineage>
        <taxon>unclassified sequences</taxon>
        <taxon>metagenomes</taxon>
        <taxon>ecological metagenomes</taxon>
    </lineage>
</organism>
<dbReference type="PANTHER" id="PTHR43364">
    <property type="entry name" value="NADH-SPECIFIC METHYLGLYOXAL REDUCTASE-RELATED"/>
    <property type="match status" value="1"/>
</dbReference>
<dbReference type="InterPro" id="IPR023210">
    <property type="entry name" value="NADP_OxRdtase_dom"/>
</dbReference>
<dbReference type="PRINTS" id="PR00069">
    <property type="entry name" value="ALDKETRDTASE"/>
</dbReference>
<evidence type="ECO:0000313" key="3">
    <source>
        <dbReference type="EMBL" id="SVC01389.1"/>
    </source>
</evidence>
<evidence type="ECO:0000256" key="1">
    <source>
        <dbReference type="ARBA" id="ARBA00023002"/>
    </source>
</evidence>
<accession>A0A382IQ62</accession>
<gene>
    <name evidence="3" type="ORF">METZ01_LOCUS254243</name>
</gene>
<protein>
    <recommendedName>
        <fullName evidence="2">NADP-dependent oxidoreductase domain-containing protein</fullName>
    </recommendedName>
</protein>
<dbReference type="GO" id="GO:0005829">
    <property type="term" value="C:cytosol"/>
    <property type="evidence" value="ECO:0007669"/>
    <property type="project" value="UniProtKB-ARBA"/>
</dbReference>
<dbReference type="InterPro" id="IPR036812">
    <property type="entry name" value="NAD(P)_OxRdtase_dom_sf"/>
</dbReference>
<dbReference type="SUPFAM" id="SSF51430">
    <property type="entry name" value="NAD(P)-linked oxidoreductase"/>
    <property type="match status" value="1"/>
</dbReference>
<feature type="domain" description="NADP-dependent oxidoreductase" evidence="2">
    <location>
        <begin position="17"/>
        <end position="310"/>
    </location>
</feature>
<dbReference type="InterPro" id="IPR020471">
    <property type="entry name" value="AKR"/>
</dbReference>
<dbReference type="EMBL" id="UINC01068625">
    <property type="protein sequence ID" value="SVC01389.1"/>
    <property type="molecule type" value="Genomic_DNA"/>
</dbReference>
<sequence>MEYRNLGNSELNVSILSLGCLNFGLFCDQETTTEIINTAIDLGVNCIDTAALYGGPKGHCETLVGKAIEGQRDKVILATKFGADSNARGSGLKGGGKRDYIVNSVEESLTRLNIDYIDLYQMHFPDHETPIDETLRALDDLVTSGKVRYIGSSNFASWQISEAAWTSITNELSHFVSLQTRYSILNRDMEKEIVPACEKHNISILPFFPLESGLLTGKVKRDEDPPPGTRLALWRGAFRSDWKFDVMDKITEFGQSIDRNILEMSLSWAANQKQIGSVLVGVTKPEQLIQNIKAISWKMSPEEMESINNILSEK</sequence>
<dbReference type="FunFam" id="3.20.20.100:FF:000004">
    <property type="entry name" value="Oxidoreductase, aldo/keto reductase"/>
    <property type="match status" value="1"/>
</dbReference>
<dbReference type="InterPro" id="IPR050523">
    <property type="entry name" value="AKR_Detox_Biosynth"/>
</dbReference>
<dbReference type="GO" id="GO:0016491">
    <property type="term" value="F:oxidoreductase activity"/>
    <property type="evidence" value="ECO:0007669"/>
    <property type="project" value="UniProtKB-KW"/>
</dbReference>
<proteinExistence type="predicted"/>
<dbReference type="Gene3D" id="3.20.20.100">
    <property type="entry name" value="NADP-dependent oxidoreductase domain"/>
    <property type="match status" value="1"/>
</dbReference>
<dbReference type="CDD" id="cd19084">
    <property type="entry name" value="AKR_AKR11B1-like"/>
    <property type="match status" value="1"/>
</dbReference>
<dbReference type="AlphaFoldDB" id="A0A382IQ62"/>
<name>A0A382IQ62_9ZZZZ</name>
<keyword evidence="1" id="KW-0560">Oxidoreductase</keyword>
<dbReference type="Pfam" id="PF00248">
    <property type="entry name" value="Aldo_ket_red"/>
    <property type="match status" value="1"/>
</dbReference>